<gene>
    <name evidence="2" type="ORF">SAMN05421684_4077</name>
</gene>
<keyword evidence="3" id="KW-1185">Reference proteome</keyword>
<dbReference type="AlphaFoldDB" id="A0A1H3RPS2"/>
<feature type="region of interest" description="Disordered" evidence="1">
    <location>
        <begin position="254"/>
        <end position="278"/>
    </location>
</feature>
<organism evidence="2 3">
    <name type="scientific">Asanoa ishikariensis</name>
    <dbReference type="NCBI Taxonomy" id="137265"/>
    <lineage>
        <taxon>Bacteria</taxon>
        <taxon>Bacillati</taxon>
        <taxon>Actinomycetota</taxon>
        <taxon>Actinomycetes</taxon>
        <taxon>Micromonosporales</taxon>
        <taxon>Micromonosporaceae</taxon>
        <taxon>Asanoa</taxon>
    </lineage>
</organism>
<dbReference type="Pfam" id="PF14081">
    <property type="entry name" value="DUF4262"/>
    <property type="match status" value="1"/>
</dbReference>
<reference evidence="3" key="1">
    <citation type="submission" date="2016-10" db="EMBL/GenBank/DDBJ databases">
        <authorList>
            <person name="Varghese N."/>
            <person name="Submissions S."/>
        </authorList>
    </citation>
    <scope>NUCLEOTIDE SEQUENCE [LARGE SCALE GENOMIC DNA]</scope>
    <source>
        <strain evidence="3">DSM 44718</strain>
    </source>
</reference>
<dbReference type="EMBL" id="FNQB01000002">
    <property type="protein sequence ID" value="SDZ27696.1"/>
    <property type="molecule type" value="Genomic_DNA"/>
</dbReference>
<accession>A0A1H3RPS2</accession>
<proteinExistence type="predicted"/>
<sequence length="278" mass="30540">MICGGVRRGRDTETIATVEKHGWCSLLVPGTVDFAYTVGLWHSFQIPEIVMFGLAGEHMQLWLNTCVERLRDIGWPAAEAPFTGVIEGHETMLRPVDESWRDALFGTAYRFYGGWSVPIWQLVWPDGAGRWPWNDEATVSSRTRQAFGWLPVSAHPAGSWRLVGTFGNDFPLPAEPDSWALSTRSLLAGETSPALVAFDDGTFDVLDARGYAADDLCLAYLGHTVERHPSLSAFADLPAGHVATLAKDGAWQRASLSDPQRTESTAAWRASQPLRVTG</sequence>
<evidence type="ECO:0008006" key="4">
    <source>
        <dbReference type="Google" id="ProtNLM"/>
    </source>
</evidence>
<evidence type="ECO:0000313" key="2">
    <source>
        <dbReference type="EMBL" id="SDZ27696.1"/>
    </source>
</evidence>
<dbReference type="InterPro" id="IPR025358">
    <property type="entry name" value="DUF4262"/>
</dbReference>
<dbReference type="STRING" id="137265.SAMN05421684_4077"/>
<protein>
    <recommendedName>
        <fullName evidence="4">DUF4262 domain-containing protein</fullName>
    </recommendedName>
</protein>
<name>A0A1H3RPS2_9ACTN</name>
<feature type="compositionally biased region" description="Polar residues" evidence="1">
    <location>
        <begin position="254"/>
        <end position="265"/>
    </location>
</feature>
<evidence type="ECO:0000313" key="3">
    <source>
        <dbReference type="Proteomes" id="UP000199632"/>
    </source>
</evidence>
<dbReference type="Proteomes" id="UP000199632">
    <property type="component" value="Unassembled WGS sequence"/>
</dbReference>
<evidence type="ECO:0000256" key="1">
    <source>
        <dbReference type="SAM" id="MobiDB-lite"/>
    </source>
</evidence>